<evidence type="ECO:0000313" key="3">
    <source>
        <dbReference type="Proteomes" id="UP000187209"/>
    </source>
</evidence>
<dbReference type="PANTHER" id="PTHR13742">
    <property type="entry name" value="RETINOBLASTOMA-ASSOCIATED PROTEIN RB -RELATED"/>
    <property type="match status" value="1"/>
</dbReference>
<dbReference type="GO" id="GO:0005634">
    <property type="term" value="C:nucleus"/>
    <property type="evidence" value="ECO:0007669"/>
    <property type="project" value="InterPro"/>
</dbReference>
<dbReference type="PANTHER" id="PTHR13742:SF17">
    <property type="entry name" value="RE32990P-RELATED"/>
    <property type="match status" value="1"/>
</dbReference>
<dbReference type="Pfam" id="PF01857">
    <property type="entry name" value="RB_B"/>
    <property type="match status" value="1"/>
</dbReference>
<accession>A0A1R2CXW4</accession>
<dbReference type="InterPro" id="IPR002719">
    <property type="entry name" value="RB_B"/>
</dbReference>
<dbReference type="GO" id="GO:2000134">
    <property type="term" value="P:negative regulation of G1/S transition of mitotic cell cycle"/>
    <property type="evidence" value="ECO:0007669"/>
    <property type="project" value="TreeGrafter"/>
</dbReference>
<dbReference type="Pfam" id="PF11934">
    <property type="entry name" value="DUF3452"/>
    <property type="match status" value="1"/>
</dbReference>
<dbReference type="GO" id="GO:0005667">
    <property type="term" value="C:transcription regulator complex"/>
    <property type="evidence" value="ECO:0007669"/>
    <property type="project" value="TreeGrafter"/>
</dbReference>
<dbReference type="InterPro" id="IPR028309">
    <property type="entry name" value="RB_fam"/>
</dbReference>
<dbReference type="OrthoDB" id="296545at2759"/>
<dbReference type="EMBL" id="MPUH01000035">
    <property type="protein sequence ID" value="OMJ93849.1"/>
    <property type="molecule type" value="Genomic_DNA"/>
</dbReference>
<dbReference type="SMART" id="SM01367">
    <property type="entry name" value="DUF3452"/>
    <property type="match status" value="1"/>
</dbReference>
<organism evidence="2 3">
    <name type="scientific">Stentor coeruleus</name>
    <dbReference type="NCBI Taxonomy" id="5963"/>
    <lineage>
        <taxon>Eukaryota</taxon>
        <taxon>Sar</taxon>
        <taxon>Alveolata</taxon>
        <taxon>Ciliophora</taxon>
        <taxon>Postciliodesmatophora</taxon>
        <taxon>Heterotrichea</taxon>
        <taxon>Heterotrichida</taxon>
        <taxon>Stentoridae</taxon>
        <taxon>Stentor</taxon>
    </lineage>
</organism>
<dbReference type="Proteomes" id="UP000187209">
    <property type="component" value="Unassembled WGS sequence"/>
</dbReference>
<dbReference type="SUPFAM" id="SSF47954">
    <property type="entry name" value="Cyclin-like"/>
    <property type="match status" value="1"/>
</dbReference>
<feature type="domain" description="Retinoblastoma-associated protein N-terminal" evidence="1">
    <location>
        <begin position="67"/>
        <end position="187"/>
    </location>
</feature>
<gene>
    <name evidence="2" type="ORF">SteCoe_3038</name>
</gene>
<dbReference type="InterPro" id="IPR036915">
    <property type="entry name" value="Cyclin-like_sf"/>
</dbReference>
<sequence length="723" mass="83551">MKNLDRIYGLSRSQSLLDELSTRVNIDYFIRSQSNQLLSTYKETKKNWDESDSEYIVRVAIFVASKLRAPSSDNSNTISLSSILKDLPSLHDYMVKLKDFITVIPLDGRIKADMQSIISNYAFSLTLFNKFEELWNSVVDVSEEMENLKQIAWSIFLLSRVNLLQRRSEIVECACMLIAVIQVTITNSDKEQFIKHRKNEQECLNYLCSLIKGQPESVKISATHLKKMLELFIQHAVIKSDSGLPGIFRETEITGNYEKLSLEYVHKLLPSEFDQRLFIDKSDIYEKETNINCRFLIKDCLSLDFQGVSVNTELNEIQYNNHIFSDKIPSDLDIWLEEYTKGVELDEEAKETISNSLFNLKIKPLVDSYSGTFSKVYFRIKEFCEEEPSEQIHKVALAGSLVIFSIIFKIKAIDLDLIFSSLEISAYELWKLIKQLAISPVPRSLYCSLKEQQILISTSYVWKDKKFITQFKSFFACKKENLQMDIKDFTYELLYYSSFAIKNLCRMLYLAEKVQEEIWQMFKSSLLATCEMLINRNLHQIIICSIYGLSKAKGLNVTFNSIINRFIEIDPISENLFRKIRIDDGTGDIIRYYNDEYLKYMKSYLLSASRSVTRESYSTPLGISNATINPVAFSLSAQSPINACSPYLTPAMRKVYEFGESPIESLSSFNQMISRNHHNILSFEEEKIGMPMKKPKLADEIYKDDEIGENLPEDIPGFKEDTI</sequence>
<reference evidence="2 3" key="1">
    <citation type="submission" date="2016-11" db="EMBL/GenBank/DDBJ databases">
        <title>The macronuclear genome of Stentor coeruleus: a giant cell with tiny introns.</title>
        <authorList>
            <person name="Slabodnick M."/>
            <person name="Ruby J.G."/>
            <person name="Reiff S.B."/>
            <person name="Swart E.C."/>
            <person name="Gosai S."/>
            <person name="Prabakaran S."/>
            <person name="Witkowska E."/>
            <person name="Larue G.E."/>
            <person name="Fisher S."/>
            <person name="Freeman R.M."/>
            <person name="Gunawardena J."/>
            <person name="Chu W."/>
            <person name="Stover N.A."/>
            <person name="Gregory B.D."/>
            <person name="Nowacki M."/>
            <person name="Derisi J."/>
            <person name="Roy S.W."/>
            <person name="Marshall W.F."/>
            <person name="Sood P."/>
        </authorList>
    </citation>
    <scope>NUCLEOTIDE SEQUENCE [LARGE SCALE GENOMIC DNA]</scope>
    <source>
        <strain evidence="2">WM001</strain>
    </source>
</reference>
<dbReference type="GO" id="GO:0006357">
    <property type="term" value="P:regulation of transcription by RNA polymerase II"/>
    <property type="evidence" value="ECO:0007669"/>
    <property type="project" value="InterPro"/>
</dbReference>
<name>A0A1R2CXW4_9CILI</name>
<dbReference type="GO" id="GO:0000785">
    <property type="term" value="C:chromatin"/>
    <property type="evidence" value="ECO:0007669"/>
    <property type="project" value="TreeGrafter"/>
</dbReference>
<dbReference type="InterPro" id="IPR024599">
    <property type="entry name" value="RB_N"/>
</dbReference>
<protein>
    <recommendedName>
        <fullName evidence="1">Retinoblastoma-associated protein N-terminal domain-containing protein</fullName>
    </recommendedName>
</protein>
<keyword evidence="3" id="KW-1185">Reference proteome</keyword>
<dbReference type="GO" id="GO:0000977">
    <property type="term" value="F:RNA polymerase II transcription regulatory region sequence-specific DNA binding"/>
    <property type="evidence" value="ECO:0007669"/>
    <property type="project" value="TreeGrafter"/>
</dbReference>
<comment type="caution">
    <text evidence="2">The sequence shown here is derived from an EMBL/GenBank/DDBJ whole genome shotgun (WGS) entry which is preliminary data.</text>
</comment>
<proteinExistence type="predicted"/>
<evidence type="ECO:0000259" key="1">
    <source>
        <dbReference type="SMART" id="SM01367"/>
    </source>
</evidence>
<dbReference type="GO" id="GO:0030154">
    <property type="term" value="P:cell differentiation"/>
    <property type="evidence" value="ECO:0007669"/>
    <property type="project" value="TreeGrafter"/>
</dbReference>
<dbReference type="Gene3D" id="1.10.472.10">
    <property type="entry name" value="Cyclin-like"/>
    <property type="match status" value="1"/>
</dbReference>
<evidence type="ECO:0000313" key="2">
    <source>
        <dbReference type="EMBL" id="OMJ93849.1"/>
    </source>
</evidence>
<dbReference type="AlphaFoldDB" id="A0A1R2CXW4"/>